<dbReference type="InterPro" id="IPR055975">
    <property type="entry name" value="DUF7553"/>
</dbReference>
<accession>A0A847UER9</accession>
<dbReference type="Proteomes" id="UP000641625">
    <property type="component" value="Unassembled WGS sequence"/>
</dbReference>
<dbReference type="RefSeq" id="WP_170095724.1">
    <property type="nucleotide sequence ID" value="NZ_WOWA01000002.1"/>
</dbReference>
<protein>
    <submittedName>
        <fullName evidence="1">Uncharacterized protein</fullName>
    </submittedName>
</protein>
<dbReference type="Pfam" id="PF24430">
    <property type="entry name" value="DUF7553"/>
    <property type="match status" value="1"/>
</dbReference>
<evidence type="ECO:0000313" key="2">
    <source>
        <dbReference type="Proteomes" id="UP000641625"/>
    </source>
</evidence>
<name>A0A847UER9_HALAR</name>
<dbReference type="AlphaFoldDB" id="A0A847UER9"/>
<evidence type="ECO:0000313" key="1">
    <source>
        <dbReference type="EMBL" id="NLV12025.1"/>
    </source>
</evidence>
<dbReference type="EMBL" id="WOWA01000002">
    <property type="protein sequence ID" value="NLV12025.1"/>
    <property type="molecule type" value="Genomic_DNA"/>
</dbReference>
<proteinExistence type="predicted"/>
<reference evidence="1" key="1">
    <citation type="submission" date="2019-12" db="EMBL/GenBank/DDBJ databases">
        <title>Whole genome sequencing of Haloarcula argentinensis strain pws5.</title>
        <authorList>
            <person name="Verma D.K."/>
            <person name="Gopal K."/>
            <person name="Prasad E.S."/>
        </authorList>
    </citation>
    <scope>NUCLEOTIDE SEQUENCE</scope>
    <source>
        <strain evidence="1">Pws5</strain>
    </source>
</reference>
<organism evidence="1 2">
    <name type="scientific">Haloarcula argentinensis</name>
    <dbReference type="NCBI Taxonomy" id="43776"/>
    <lineage>
        <taxon>Archaea</taxon>
        <taxon>Methanobacteriati</taxon>
        <taxon>Methanobacteriota</taxon>
        <taxon>Stenosarchaea group</taxon>
        <taxon>Halobacteria</taxon>
        <taxon>Halobacteriales</taxon>
        <taxon>Haloarculaceae</taxon>
        <taxon>Haloarcula</taxon>
    </lineage>
</organism>
<sequence length="89" mass="10007">MNKHFEDARYYLKRAGETATKGVKEELEPIEERFRELTGKEEEPEPSRLEAVKADLKDLQGKAEGEAGEAIADARKKIGAYRGTEEPEA</sequence>
<comment type="caution">
    <text evidence="1">The sequence shown here is derived from an EMBL/GenBank/DDBJ whole genome shotgun (WGS) entry which is preliminary data.</text>
</comment>
<gene>
    <name evidence="1" type="ORF">GOC77_01830</name>
</gene>